<organism evidence="1 2">
    <name type="scientific">Pelomonas lactea</name>
    <dbReference type="NCBI Taxonomy" id="3299030"/>
    <lineage>
        <taxon>Bacteria</taxon>
        <taxon>Pseudomonadati</taxon>
        <taxon>Pseudomonadota</taxon>
        <taxon>Betaproteobacteria</taxon>
        <taxon>Burkholderiales</taxon>
        <taxon>Sphaerotilaceae</taxon>
        <taxon>Roseateles</taxon>
    </lineage>
</organism>
<reference evidence="1 2" key="1">
    <citation type="submission" date="2024-08" db="EMBL/GenBank/DDBJ databases">
        <authorList>
            <person name="Lu H."/>
        </authorList>
    </citation>
    <scope>NUCLEOTIDE SEQUENCE [LARGE SCALE GENOMIC DNA]</scope>
    <source>
        <strain evidence="1 2">DXS20W</strain>
    </source>
</reference>
<accession>A0ABW7GP71</accession>
<sequence length="1056" mass="114078">MQKMARATLARSRNPAQRCVVELVALDLASDARHVVTVRDATRESTLTPSPCELAEARRRALDYLRRRLAAGDQLLAHDGFPELADWAPQPAAVAPAPAASAGDVPQAVAQLVARFQPVRWKLLPPARRARAAWRVAEVSDAAAPDSAAQQALRGVVPRLVELLGSGDDLLDLCLAAAIARLGDAGAAEAMQELSRRGRSPATCRTARQAWLMLQTPAGRAAHAETLLPGWREVLYSDEPAEALLARVEAALPQRGTTWPELLLDWYDIAWTQHEPRAALLRLLQALPLQAPHFQGVRYVYKAAELRRDAEVVGQLHARFENGMAALGQAGGRQYVSPATGSWIQRAMGGARAPARAFGKRTRDYLRLRAWRQLRRLAALGHAHAPELAVGLLLGLVDDEQPAPREERRWELVNGRYESVTRQYPRGSGWLLVQRLLLARWPGLHASPRAMRWWTYQPLDTSRPFAQRPEALQAMWDAHPEALLQLSLRSRSGLVQAVAARALQDHAAFLQQQPPGVLGALLRSDYEAAAALGFGAARERLASLADTSAQVPWLMLMAASLHAPARDHALLHLAGDPAAFAQHAQLVVALLLSADSRVRRQGQGLALLAPAEPLLRELLGALLAADVQDPGLALGAAQAEPLLQGPLAPAASAWQGLGALLPLLEHPVTAVVNLAVSWLLLHPAGLAVVPPATLTRLLAAQDGELRACGARLLAAFPDDVLGSQVDLLVALATQPAAGVRAAVGPALLRLAARDAALGHTLAARLHAALFQGEAGEGLHDDLLRWLTQDLAAFAPARDPSGVWRALQARSGGAQRYGAWALPALGVGDYSLRQLATLVRHADAGVRQWAMRALDARLPAQPAPEQVAELLPLADATFDDAQAYTRELFGERLPDDALSVELLIAWVDHPQPWVQALGRGRLVRRMSAADAALCLTRLSQHPSSAVQLFVTQWLLALPTDDPAALARQLRALTPYLLTVLSQVHRGRAAKTRITEFLRAQVAAPETAAVVAEIFARQVVTASLTDKPQYIAGLRDIARRHPQLPLPFLSWQQPEVQA</sequence>
<protein>
    <recommendedName>
        <fullName evidence="3">HEAT repeat domain-containing protein</fullName>
    </recommendedName>
</protein>
<dbReference type="Proteomes" id="UP001606302">
    <property type="component" value="Unassembled WGS sequence"/>
</dbReference>
<dbReference type="RefSeq" id="WP_394512783.1">
    <property type="nucleotide sequence ID" value="NZ_JBIGHX010000007.1"/>
</dbReference>
<keyword evidence="2" id="KW-1185">Reference proteome</keyword>
<evidence type="ECO:0000313" key="2">
    <source>
        <dbReference type="Proteomes" id="UP001606302"/>
    </source>
</evidence>
<proteinExistence type="predicted"/>
<evidence type="ECO:0000313" key="1">
    <source>
        <dbReference type="EMBL" id="MFG6463631.1"/>
    </source>
</evidence>
<evidence type="ECO:0008006" key="3">
    <source>
        <dbReference type="Google" id="ProtNLM"/>
    </source>
</evidence>
<name>A0ABW7GP71_9BURK</name>
<gene>
    <name evidence="1" type="ORF">ACG04Q_18800</name>
</gene>
<dbReference type="EMBL" id="JBIGHX010000007">
    <property type="protein sequence ID" value="MFG6463631.1"/>
    <property type="molecule type" value="Genomic_DNA"/>
</dbReference>
<comment type="caution">
    <text evidence="1">The sequence shown here is derived from an EMBL/GenBank/DDBJ whole genome shotgun (WGS) entry which is preliminary data.</text>
</comment>